<name>A0ABD0M1B9_9CAEN</name>
<feature type="domain" description="PPIase cyclophilin-type" evidence="7">
    <location>
        <begin position="33"/>
        <end position="191"/>
    </location>
</feature>
<dbReference type="InterPro" id="IPR020892">
    <property type="entry name" value="Cyclophilin-type_PPIase_CS"/>
</dbReference>
<dbReference type="EMBL" id="JACVVK020000011">
    <property type="protein sequence ID" value="KAK7505198.1"/>
    <property type="molecule type" value="Genomic_DNA"/>
</dbReference>
<sequence length="219" mass="24023">MYGVSWSQVVGLLVLGLIVESKATKARVTKKVTFDISIDGEHAGSIVIGLFGDAAPKTVENFVQLANGQSGHGWYKGNKFHRVIKDFMIQGGDIVKGDGTGSISIYGEQFDDEPFELSHYGSGWVSMANRGPNTNGCQFFITLRSCPWLDGAHLVFGKVIEGMEVARKIENVQTNSMDQPLVEVVISDSRVEDVDPFEVELKGADDLEDKDYNAEDEQD</sequence>
<dbReference type="Pfam" id="PF00160">
    <property type="entry name" value="Pro_isomerase"/>
    <property type="match status" value="1"/>
</dbReference>
<dbReference type="PROSITE" id="PS50072">
    <property type="entry name" value="CSA_PPIASE_2"/>
    <property type="match status" value="1"/>
</dbReference>
<proteinExistence type="inferred from homology"/>
<evidence type="ECO:0000256" key="5">
    <source>
        <dbReference type="RuleBase" id="RU363019"/>
    </source>
</evidence>
<evidence type="ECO:0000256" key="6">
    <source>
        <dbReference type="SAM" id="MobiDB-lite"/>
    </source>
</evidence>
<feature type="compositionally biased region" description="Basic and acidic residues" evidence="6">
    <location>
        <begin position="198"/>
        <end position="213"/>
    </location>
</feature>
<keyword evidence="4 5" id="KW-0413">Isomerase</keyword>
<comment type="function">
    <text evidence="5">PPIases accelerate the folding of proteins. It catalyzes the cis-trans isomerization of proline imidic peptide bonds in oligopeptides.</text>
</comment>
<reference evidence="8 9" key="1">
    <citation type="journal article" date="2023" name="Sci. Data">
        <title>Genome assembly of the Korean intertidal mud-creeper Batillaria attramentaria.</title>
        <authorList>
            <person name="Patra A.K."/>
            <person name="Ho P.T."/>
            <person name="Jun S."/>
            <person name="Lee S.J."/>
            <person name="Kim Y."/>
            <person name="Won Y.J."/>
        </authorList>
    </citation>
    <scope>NUCLEOTIDE SEQUENCE [LARGE SCALE GENOMIC DNA]</scope>
    <source>
        <strain evidence="8">Wonlab-2016</strain>
    </source>
</reference>
<evidence type="ECO:0000259" key="7">
    <source>
        <dbReference type="PROSITE" id="PS50072"/>
    </source>
</evidence>
<dbReference type="FunFam" id="2.40.100.10:FF:000001">
    <property type="entry name" value="Peptidyl-prolyl cis-trans isomerase"/>
    <property type="match status" value="1"/>
</dbReference>
<evidence type="ECO:0000256" key="3">
    <source>
        <dbReference type="ARBA" id="ARBA00023110"/>
    </source>
</evidence>
<dbReference type="PRINTS" id="PR00153">
    <property type="entry name" value="CSAPPISMRASE"/>
</dbReference>
<dbReference type="EC" id="5.2.1.8" evidence="5"/>
<organism evidence="8 9">
    <name type="scientific">Batillaria attramentaria</name>
    <dbReference type="NCBI Taxonomy" id="370345"/>
    <lineage>
        <taxon>Eukaryota</taxon>
        <taxon>Metazoa</taxon>
        <taxon>Spiralia</taxon>
        <taxon>Lophotrochozoa</taxon>
        <taxon>Mollusca</taxon>
        <taxon>Gastropoda</taxon>
        <taxon>Caenogastropoda</taxon>
        <taxon>Sorbeoconcha</taxon>
        <taxon>Cerithioidea</taxon>
        <taxon>Batillariidae</taxon>
        <taxon>Batillaria</taxon>
    </lineage>
</organism>
<feature type="chain" id="PRO_5044533025" description="Peptidyl-prolyl cis-trans isomerase" evidence="5">
    <location>
        <begin position="24"/>
        <end position="219"/>
    </location>
</feature>
<dbReference type="InterPro" id="IPR029000">
    <property type="entry name" value="Cyclophilin-like_dom_sf"/>
</dbReference>
<dbReference type="SUPFAM" id="SSF50891">
    <property type="entry name" value="Cyclophilin-like"/>
    <property type="match status" value="1"/>
</dbReference>
<evidence type="ECO:0000313" key="9">
    <source>
        <dbReference type="Proteomes" id="UP001519460"/>
    </source>
</evidence>
<evidence type="ECO:0000313" key="8">
    <source>
        <dbReference type="EMBL" id="KAK7505198.1"/>
    </source>
</evidence>
<protein>
    <recommendedName>
        <fullName evidence="5">Peptidyl-prolyl cis-trans isomerase</fullName>
        <shortName evidence="5">PPIase</shortName>
        <ecNumber evidence="5">5.2.1.8</ecNumber>
    </recommendedName>
</protein>
<dbReference type="Proteomes" id="UP001519460">
    <property type="component" value="Unassembled WGS sequence"/>
</dbReference>
<keyword evidence="3 5" id="KW-0697">Rotamase</keyword>
<evidence type="ECO:0000256" key="1">
    <source>
        <dbReference type="ARBA" id="ARBA00000971"/>
    </source>
</evidence>
<gene>
    <name evidence="8" type="ORF">BaRGS_00003360</name>
</gene>
<dbReference type="PANTHER" id="PTHR11071:SF561">
    <property type="entry name" value="PEPTIDYL-PROLYL CIS-TRANS ISOMERASE D-RELATED"/>
    <property type="match status" value="1"/>
</dbReference>
<keyword evidence="9" id="KW-1185">Reference proteome</keyword>
<accession>A0ABD0M1B9</accession>
<evidence type="ECO:0000256" key="2">
    <source>
        <dbReference type="ARBA" id="ARBA00022729"/>
    </source>
</evidence>
<feature type="region of interest" description="Disordered" evidence="6">
    <location>
        <begin position="198"/>
        <end position="219"/>
    </location>
</feature>
<dbReference type="Gene3D" id="2.40.100.10">
    <property type="entry name" value="Cyclophilin-like"/>
    <property type="match status" value="1"/>
</dbReference>
<comment type="caution">
    <text evidence="8">The sequence shown here is derived from an EMBL/GenBank/DDBJ whole genome shotgun (WGS) entry which is preliminary data.</text>
</comment>
<dbReference type="AlphaFoldDB" id="A0ABD0M1B9"/>
<dbReference type="GO" id="GO:0003755">
    <property type="term" value="F:peptidyl-prolyl cis-trans isomerase activity"/>
    <property type="evidence" value="ECO:0007669"/>
    <property type="project" value="UniProtKB-UniRule"/>
</dbReference>
<dbReference type="InterPro" id="IPR002130">
    <property type="entry name" value="Cyclophilin-type_PPIase_dom"/>
</dbReference>
<evidence type="ECO:0000256" key="4">
    <source>
        <dbReference type="ARBA" id="ARBA00023235"/>
    </source>
</evidence>
<keyword evidence="2 5" id="KW-0732">Signal</keyword>
<feature type="signal peptide" evidence="5">
    <location>
        <begin position="1"/>
        <end position="23"/>
    </location>
</feature>
<dbReference type="PANTHER" id="PTHR11071">
    <property type="entry name" value="PEPTIDYL-PROLYL CIS-TRANS ISOMERASE"/>
    <property type="match status" value="1"/>
</dbReference>
<dbReference type="PROSITE" id="PS00170">
    <property type="entry name" value="CSA_PPIASE_1"/>
    <property type="match status" value="1"/>
</dbReference>
<comment type="similarity">
    <text evidence="5">Belongs to the cyclophilin-type PPIase family.</text>
</comment>
<comment type="catalytic activity">
    <reaction evidence="1 5">
        <text>[protein]-peptidylproline (omega=180) = [protein]-peptidylproline (omega=0)</text>
        <dbReference type="Rhea" id="RHEA:16237"/>
        <dbReference type="Rhea" id="RHEA-COMP:10747"/>
        <dbReference type="Rhea" id="RHEA-COMP:10748"/>
        <dbReference type="ChEBI" id="CHEBI:83833"/>
        <dbReference type="ChEBI" id="CHEBI:83834"/>
        <dbReference type="EC" id="5.2.1.8"/>
    </reaction>
</comment>